<dbReference type="EMBL" id="CM004390">
    <property type="protein sequence ID" value="KAG8656188.1"/>
    <property type="molecule type" value="Genomic_DNA"/>
</dbReference>
<sequence>MKKSLNDELKTEKRNIEFWVRQWDLRESLIELERHKLDEESTMVKSKKEDALNKIRQLEKELETREELETRQKLELEIEELKWELEVMKKQLEDERDEAVRNVTMEMQQELDDLESLNATLIVKERRSNDELQDARKELIQVVL</sequence>
<reference evidence="2" key="1">
    <citation type="journal article" date="2016" name="Nat. Biotechnol.">
        <title>Sequencing wild and cultivated cassava and related species reveals extensive interspecific hybridization and genetic diversity.</title>
        <authorList>
            <person name="Bredeson J.V."/>
            <person name="Lyons J.B."/>
            <person name="Prochnik S.E."/>
            <person name="Wu G.A."/>
            <person name="Ha C.M."/>
            <person name="Edsinger-Gonzales E."/>
            <person name="Grimwood J."/>
            <person name="Schmutz J."/>
            <person name="Rabbi I.Y."/>
            <person name="Egesi C."/>
            <person name="Nauluvula P."/>
            <person name="Lebot V."/>
            <person name="Ndunguru J."/>
            <person name="Mkamilo G."/>
            <person name="Bart R.S."/>
            <person name="Setter T.L."/>
            <person name="Gleadow R.M."/>
            <person name="Kulakow P."/>
            <person name="Ferguson M.E."/>
            <person name="Rounsley S."/>
            <person name="Rokhsar D.S."/>
        </authorList>
    </citation>
    <scope>NUCLEOTIDE SEQUENCE [LARGE SCALE GENOMIC DNA]</scope>
    <source>
        <strain evidence="2">cv. AM560-2</strain>
    </source>
</reference>
<organism evidence="1 2">
    <name type="scientific">Manihot esculenta</name>
    <name type="common">Cassava</name>
    <name type="synonym">Jatropha manihot</name>
    <dbReference type="NCBI Taxonomy" id="3983"/>
    <lineage>
        <taxon>Eukaryota</taxon>
        <taxon>Viridiplantae</taxon>
        <taxon>Streptophyta</taxon>
        <taxon>Embryophyta</taxon>
        <taxon>Tracheophyta</taxon>
        <taxon>Spermatophyta</taxon>
        <taxon>Magnoliopsida</taxon>
        <taxon>eudicotyledons</taxon>
        <taxon>Gunneridae</taxon>
        <taxon>Pentapetalae</taxon>
        <taxon>rosids</taxon>
        <taxon>fabids</taxon>
        <taxon>Malpighiales</taxon>
        <taxon>Euphorbiaceae</taxon>
        <taxon>Crotonoideae</taxon>
        <taxon>Manihoteae</taxon>
        <taxon>Manihot</taxon>
    </lineage>
</organism>
<proteinExistence type="predicted"/>
<protein>
    <submittedName>
        <fullName evidence="1">Uncharacterized protein</fullName>
    </submittedName>
</protein>
<comment type="caution">
    <text evidence="1">The sequence shown here is derived from an EMBL/GenBank/DDBJ whole genome shotgun (WGS) entry which is preliminary data.</text>
</comment>
<keyword evidence="2" id="KW-1185">Reference proteome</keyword>
<evidence type="ECO:0000313" key="1">
    <source>
        <dbReference type="EMBL" id="KAG8656188.1"/>
    </source>
</evidence>
<evidence type="ECO:0000313" key="2">
    <source>
        <dbReference type="Proteomes" id="UP000091857"/>
    </source>
</evidence>
<name>A0ACB7HU52_MANES</name>
<dbReference type="Proteomes" id="UP000091857">
    <property type="component" value="Chromosome 4"/>
</dbReference>
<gene>
    <name evidence="1" type="ORF">MANES_04G104000v8</name>
</gene>
<accession>A0ACB7HU52</accession>